<evidence type="ECO:0000313" key="3">
    <source>
        <dbReference type="Proteomes" id="UP001529510"/>
    </source>
</evidence>
<dbReference type="EMBL" id="JAMKFB020000531">
    <property type="protein sequence ID" value="KAL0149141.1"/>
    <property type="molecule type" value="Genomic_DNA"/>
</dbReference>
<keyword evidence="3" id="KW-1185">Reference proteome</keyword>
<gene>
    <name evidence="2" type="ORF">M9458_055573</name>
</gene>
<evidence type="ECO:0000313" key="2">
    <source>
        <dbReference type="EMBL" id="KAL0149141.1"/>
    </source>
</evidence>
<protein>
    <submittedName>
        <fullName evidence="2">Uncharacterized protein</fullName>
    </submittedName>
</protein>
<feature type="non-terminal residue" evidence="2">
    <location>
        <position position="66"/>
    </location>
</feature>
<dbReference type="Proteomes" id="UP001529510">
    <property type="component" value="Unassembled WGS sequence"/>
</dbReference>
<feature type="non-terminal residue" evidence="2">
    <location>
        <position position="1"/>
    </location>
</feature>
<organism evidence="2 3">
    <name type="scientific">Cirrhinus mrigala</name>
    <name type="common">Mrigala</name>
    <dbReference type="NCBI Taxonomy" id="683832"/>
    <lineage>
        <taxon>Eukaryota</taxon>
        <taxon>Metazoa</taxon>
        <taxon>Chordata</taxon>
        <taxon>Craniata</taxon>
        <taxon>Vertebrata</taxon>
        <taxon>Euteleostomi</taxon>
        <taxon>Actinopterygii</taxon>
        <taxon>Neopterygii</taxon>
        <taxon>Teleostei</taxon>
        <taxon>Ostariophysi</taxon>
        <taxon>Cypriniformes</taxon>
        <taxon>Cyprinidae</taxon>
        <taxon>Labeoninae</taxon>
        <taxon>Labeonini</taxon>
        <taxon>Cirrhinus</taxon>
    </lineage>
</organism>
<comment type="caution">
    <text evidence="2">The sequence shown here is derived from an EMBL/GenBank/DDBJ whole genome shotgun (WGS) entry which is preliminary data.</text>
</comment>
<reference evidence="2 3" key="1">
    <citation type="submission" date="2024-05" db="EMBL/GenBank/DDBJ databases">
        <title>Genome sequencing and assembly of Indian major carp, Cirrhinus mrigala (Hamilton, 1822).</title>
        <authorList>
            <person name="Mohindra V."/>
            <person name="Chowdhury L.M."/>
            <person name="Lal K."/>
            <person name="Jena J.K."/>
        </authorList>
    </citation>
    <scope>NUCLEOTIDE SEQUENCE [LARGE SCALE GENOMIC DNA]</scope>
    <source>
        <strain evidence="2">CM1030</strain>
        <tissue evidence="2">Blood</tissue>
    </source>
</reference>
<accession>A0ABD0MJW6</accession>
<sequence length="66" mass="7182">PPTTVGRVVSVLDNKDGTARGNDLNLFQLIHSEMCEKTTRSFFSESVSPTTTDSDNTTADIMTTTE</sequence>
<feature type="region of interest" description="Disordered" evidence="1">
    <location>
        <begin position="42"/>
        <end position="66"/>
    </location>
</feature>
<proteinExistence type="predicted"/>
<dbReference type="AlphaFoldDB" id="A0ABD0MJW6"/>
<name>A0ABD0MJW6_CIRMR</name>
<evidence type="ECO:0000256" key="1">
    <source>
        <dbReference type="SAM" id="MobiDB-lite"/>
    </source>
</evidence>